<dbReference type="HAMAP" id="MF_00532_B">
    <property type="entry name" value="Ribosomal_uS9_B"/>
    <property type="match status" value="1"/>
</dbReference>
<gene>
    <name evidence="5" type="primary">rpsI</name>
    <name evidence="7" type="ORF">A3C11_03125</name>
</gene>
<protein>
    <recommendedName>
        <fullName evidence="4 5">Small ribosomal subunit protein uS9</fullName>
    </recommendedName>
</protein>
<evidence type="ECO:0000256" key="3">
    <source>
        <dbReference type="ARBA" id="ARBA00023274"/>
    </source>
</evidence>
<evidence type="ECO:0000256" key="4">
    <source>
        <dbReference type="ARBA" id="ARBA00035259"/>
    </source>
</evidence>
<dbReference type="STRING" id="1802271.A3C11_03125"/>
<sequence length="133" mass="15543">MPKTDRYFEAVGRRKTAVARVRLYTKGDMTTLVNERAYEEYFPTMELQRIVEDPLKKMKSEGRFRISIRVKGGGVHAQAEAARLGISRALTVFNPEFRKRLKRAGFLTRDARAVERKKFGLKKARRAPQWQKR</sequence>
<dbReference type="PANTHER" id="PTHR21569">
    <property type="entry name" value="RIBOSOMAL PROTEIN S9"/>
    <property type="match status" value="1"/>
</dbReference>
<dbReference type="InterPro" id="IPR023035">
    <property type="entry name" value="Ribosomal_uS9_bac/plastid"/>
</dbReference>
<comment type="caution">
    <text evidence="7">The sequence shown here is derived from an EMBL/GenBank/DDBJ whole genome shotgun (WGS) entry which is preliminary data.</text>
</comment>
<organism evidence="7 8">
    <name type="scientific">Candidatus Sungbacteria bacterium RIFCSPHIGHO2_02_FULL_49_12</name>
    <dbReference type="NCBI Taxonomy" id="1802271"/>
    <lineage>
        <taxon>Bacteria</taxon>
        <taxon>Candidatus Sungiibacteriota</taxon>
    </lineage>
</organism>
<evidence type="ECO:0000256" key="2">
    <source>
        <dbReference type="ARBA" id="ARBA00022980"/>
    </source>
</evidence>
<dbReference type="FunFam" id="3.30.230.10:FF:000001">
    <property type="entry name" value="30S ribosomal protein S9"/>
    <property type="match status" value="1"/>
</dbReference>
<evidence type="ECO:0000313" key="8">
    <source>
        <dbReference type="Proteomes" id="UP000177362"/>
    </source>
</evidence>
<dbReference type="InterPro" id="IPR014721">
    <property type="entry name" value="Ribsml_uS5_D2-typ_fold_subgr"/>
</dbReference>
<dbReference type="GO" id="GO:0003723">
    <property type="term" value="F:RNA binding"/>
    <property type="evidence" value="ECO:0007669"/>
    <property type="project" value="TreeGrafter"/>
</dbReference>
<dbReference type="NCBIfam" id="NF001099">
    <property type="entry name" value="PRK00132.1"/>
    <property type="match status" value="1"/>
</dbReference>
<dbReference type="Pfam" id="PF00380">
    <property type="entry name" value="Ribosomal_S9"/>
    <property type="match status" value="1"/>
</dbReference>
<dbReference type="InterPro" id="IPR020574">
    <property type="entry name" value="Ribosomal_uS9_CS"/>
</dbReference>
<dbReference type="EMBL" id="MHQJ01000035">
    <property type="protein sequence ID" value="OHA00859.1"/>
    <property type="molecule type" value="Genomic_DNA"/>
</dbReference>
<accession>A0A1G2KR24</accession>
<dbReference type="Proteomes" id="UP000177362">
    <property type="component" value="Unassembled WGS sequence"/>
</dbReference>
<comment type="similarity">
    <text evidence="1 5 6">Belongs to the universal ribosomal protein uS9 family.</text>
</comment>
<evidence type="ECO:0000313" key="7">
    <source>
        <dbReference type="EMBL" id="OHA00859.1"/>
    </source>
</evidence>
<proteinExistence type="inferred from homology"/>
<dbReference type="SUPFAM" id="SSF54211">
    <property type="entry name" value="Ribosomal protein S5 domain 2-like"/>
    <property type="match status" value="1"/>
</dbReference>
<evidence type="ECO:0000256" key="6">
    <source>
        <dbReference type="RuleBase" id="RU003815"/>
    </source>
</evidence>
<keyword evidence="3 5" id="KW-0687">Ribonucleoprotein</keyword>
<dbReference type="GO" id="GO:0015935">
    <property type="term" value="C:small ribosomal subunit"/>
    <property type="evidence" value="ECO:0007669"/>
    <property type="project" value="UniProtKB-ARBA"/>
</dbReference>
<name>A0A1G2KR24_9BACT</name>
<evidence type="ECO:0000256" key="1">
    <source>
        <dbReference type="ARBA" id="ARBA00005251"/>
    </source>
</evidence>
<dbReference type="Gene3D" id="3.30.230.10">
    <property type="match status" value="1"/>
</dbReference>
<evidence type="ECO:0000256" key="5">
    <source>
        <dbReference type="HAMAP-Rule" id="MF_00532"/>
    </source>
</evidence>
<dbReference type="PANTHER" id="PTHR21569:SF1">
    <property type="entry name" value="SMALL RIBOSOMAL SUBUNIT PROTEIN US9M"/>
    <property type="match status" value="1"/>
</dbReference>
<reference evidence="7 8" key="1">
    <citation type="journal article" date="2016" name="Nat. Commun.">
        <title>Thousands of microbial genomes shed light on interconnected biogeochemical processes in an aquifer system.</title>
        <authorList>
            <person name="Anantharaman K."/>
            <person name="Brown C.T."/>
            <person name="Hug L.A."/>
            <person name="Sharon I."/>
            <person name="Castelle C.J."/>
            <person name="Probst A.J."/>
            <person name="Thomas B.C."/>
            <person name="Singh A."/>
            <person name="Wilkins M.J."/>
            <person name="Karaoz U."/>
            <person name="Brodie E.L."/>
            <person name="Williams K.H."/>
            <person name="Hubbard S.S."/>
            <person name="Banfield J.F."/>
        </authorList>
    </citation>
    <scope>NUCLEOTIDE SEQUENCE [LARGE SCALE GENOMIC DNA]</scope>
</reference>
<keyword evidence="2 5" id="KW-0689">Ribosomal protein</keyword>
<dbReference type="InterPro" id="IPR020568">
    <property type="entry name" value="Ribosomal_Su5_D2-typ_SF"/>
</dbReference>
<dbReference type="GO" id="GO:0005737">
    <property type="term" value="C:cytoplasm"/>
    <property type="evidence" value="ECO:0007669"/>
    <property type="project" value="UniProtKB-ARBA"/>
</dbReference>
<dbReference type="GO" id="GO:0006412">
    <property type="term" value="P:translation"/>
    <property type="evidence" value="ECO:0007669"/>
    <property type="project" value="UniProtKB-UniRule"/>
</dbReference>
<dbReference type="InterPro" id="IPR000754">
    <property type="entry name" value="Ribosomal_uS9"/>
</dbReference>
<dbReference type="PROSITE" id="PS00360">
    <property type="entry name" value="RIBOSOMAL_S9"/>
    <property type="match status" value="1"/>
</dbReference>
<dbReference type="GO" id="GO:0003735">
    <property type="term" value="F:structural constituent of ribosome"/>
    <property type="evidence" value="ECO:0007669"/>
    <property type="project" value="InterPro"/>
</dbReference>
<dbReference type="AlphaFoldDB" id="A0A1G2KR24"/>